<dbReference type="GO" id="GO:0005634">
    <property type="term" value="C:nucleus"/>
    <property type="evidence" value="ECO:0007669"/>
    <property type="project" value="UniProtKB-SubCell"/>
</dbReference>
<reference evidence="9" key="1">
    <citation type="journal article" date="2018" name="Nature">
        <title>Convergent evolution of bilaterian nerve cords.</title>
        <authorList>
            <person name="Martin-Duran J.M."/>
            <person name="Pang K."/>
            <person name="Borve A."/>
            <person name="Le H.S."/>
            <person name="Furu A."/>
            <person name="Cannon J.T."/>
            <person name="Jondelius U."/>
            <person name="Hejnol A."/>
        </authorList>
    </citation>
    <scope>NUCLEOTIDE SEQUENCE</scope>
</reference>
<evidence type="ECO:0000259" key="8">
    <source>
        <dbReference type="PROSITE" id="PS50071"/>
    </source>
</evidence>
<dbReference type="FunFam" id="1.10.10.60:FF:000679">
    <property type="entry name" value="Homeobox protein aristaless"/>
    <property type="match status" value="1"/>
</dbReference>
<keyword evidence="4 5" id="KW-0539">Nucleus</keyword>
<dbReference type="PANTHER" id="PTHR24329">
    <property type="entry name" value="HOMEOBOX PROTEIN ARISTALESS"/>
    <property type="match status" value="1"/>
</dbReference>
<dbReference type="SUPFAM" id="SSF46689">
    <property type="entry name" value="Homeodomain-like"/>
    <property type="match status" value="1"/>
</dbReference>
<accession>A0A2P1DV81</accession>
<dbReference type="CDD" id="cd00086">
    <property type="entry name" value="homeodomain"/>
    <property type="match status" value="1"/>
</dbReference>
<keyword evidence="2 5" id="KW-0238">DNA-binding</keyword>
<evidence type="ECO:0000256" key="6">
    <source>
        <dbReference type="RuleBase" id="RU000682"/>
    </source>
</evidence>
<proteinExistence type="evidence at transcript level"/>
<keyword evidence="3 5" id="KW-0371">Homeobox</keyword>
<evidence type="ECO:0000313" key="9">
    <source>
        <dbReference type="EMBL" id="AVK72296.1"/>
    </source>
</evidence>
<evidence type="ECO:0000256" key="4">
    <source>
        <dbReference type="ARBA" id="ARBA00023242"/>
    </source>
</evidence>
<feature type="domain" description="Homeobox" evidence="8">
    <location>
        <begin position="79"/>
        <end position="139"/>
    </location>
</feature>
<dbReference type="GO" id="GO:0000981">
    <property type="term" value="F:DNA-binding transcription factor activity, RNA polymerase II-specific"/>
    <property type="evidence" value="ECO:0007669"/>
    <property type="project" value="InterPro"/>
</dbReference>
<evidence type="ECO:0000256" key="1">
    <source>
        <dbReference type="ARBA" id="ARBA00004123"/>
    </source>
</evidence>
<feature type="compositionally biased region" description="Basic and acidic residues" evidence="7">
    <location>
        <begin position="34"/>
        <end position="44"/>
    </location>
</feature>
<comment type="subcellular location">
    <subcellularLocation>
        <location evidence="1 5 6">Nucleus</location>
    </subcellularLocation>
</comment>
<evidence type="ECO:0000256" key="2">
    <source>
        <dbReference type="ARBA" id="ARBA00023125"/>
    </source>
</evidence>
<sequence>MKKSFMISSLLEDSPRYTHSQPSPAKCLPLDEEANPRHVEEKVPKLVVNEEEVEETEHSDESTTDEIVSPVMKSECSPSRPRRSRTTFTAFQLHQLESIFLSNPYPDVARRDQLAAMLGLTESRIQVWFQNRRAKRRKAEWKTGTCQDHLAPLPDQMRPPLQWSSGPQFAMTSQMQLPPHLAHTFRTMPFNQNSALPPLNSWANPLLGGPFIPMMRPGLPTNRSLANDFGLQ</sequence>
<dbReference type="Gene3D" id="1.10.10.60">
    <property type="entry name" value="Homeodomain-like"/>
    <property type="match status" value="1"/>
</dbReference>
<feature type="compositionally biased region" description="Acidic residues" evidence="7">
    <location>
        <begin position="49"/>
        <end position="64"/>
    </location>
</feature>
<dbReference type="PROSITE" id="PS00027">
    <property type="entry name" value="HOMEOBOX_1"/>
    <property type="match status" value="1"/>
</dbReference>
<dbReference type="Pfam" id="PF00046">
    <property type="entry name" value="Homeodomain"/>
    <property type="match status" value="1"/>
</dbReference>
<evidence type="ECO:0000256" key="5">
    <source>
        <dbReference type="PROSITE-ProRule" id="PRU00108"/>
    </source>
</evidence>
<name>A0A2P1DV81_ISOPU</name>
<dbReference type="EMBL" id="KY709745">
    <property type="protein sequence ID" value="AVK72296.1"/>
    <property type="molecule type" value="mRNA"/>
</dbReference>
<dbReference type="SMART" id="SM00389">
    <property type="entry name" value="HOX"/>
    <property type="match status" value="1"/>
</dbReference>
<dbReference type="PRINTS" id="PR00031">
    <property type="entry name" value="HTHREPRESSR"/>
</dbReference>
<dbReference type="InterPro" id="IPR009057">
    <property type="entry name" value="Homeodomain-like_sf"/>
</dbReference>
<dbReference type="PROSITE" id="PS50071">
    <property type="entry name" value="HOMEOBOX_2"/>
    <property type="match status" value="1"/>
</dbReference>
<dbReference type="InterPro" id="IPR017970">
    <property type="entry name" value="Homeobox_CS"/>
</dbReference>
<dbReference type="InterPro" id="IPR001356">
    <property type="entry name" value="HD"/>
</dbReference>
<feature type="DNA-binding region" description="Homeobox" evidence="5">
    <location>
        <begin position="81"/>
        <end position="140"/>
    </location>
</feature>
<dbReference type="InterPro" id="IPR050649">
    <property type="entry name" value="Paired_Homeobox_TFs"/>
</dbReference>
<dbReference type="InterPro" id="IPR000047">
    <property type="entry name" value="HTH_motif"/>
</dbReference>
<dbReference type="PANTHER" id="PTHR24329:SF543">
    <property type="entry name" value="FI01017P-RELATED"/>
    <property type="match status" value="1"/>
</dbReference>
<evidence type="ECO:0000256" key="3">
    <source>
        <dbReference type="ARBA" id="ARBA00023155"/>
    </source>
</evidence>
<protein>
    <submittedName>
        <fullName evidence="9">Rx homeobox protein</fullName>
    </submittedName>
</protein>
<dbReference type="GO" id="GO:0000977">
    <property type="term" value="F:RNA polymerase II transcription regulatory region sequence-specific DNA binding"/>
    <property type="evidence" value="ECO:0007669"/>
    <property type="project" value="TreeGrafter"/>
</dbReference>
<organism evidence="9">
    <name type="scientific">Isodiametra pulchra</name>
    <name type="common">Acoelomorph flatworm</name>
    <name type="synonym">Convoluta pulchra</name>
    <dbReference type="NCBI Taxonomy" id="504439"/>
    <lineage>
        <taxon>Eukaryota</taxon>
        <taxon>Metazoa</taxon>
        <taxon>Xenacoelomorpha</taxon>
        <taxon>Acoelomorpha</taxon>
        <taxon>Acoela</taxon>
        <taxon>Isodiametridae</taxon>
        <taxon>Isodiametra</taxon>
    </lineage>
</organism>
<dbReference type="AlphaFoldDB" id="A0A2P1DV81"/>
<evidence type="ECO:0000256" key="7">
    <source>
        <dbReference type="SAM" id="MobiDB-lite"/>
    </source>
</evidence>
<feature type="region of interest" description="Disordered" evidence="7">
    <location>
        <begin position="1"/>
        <end position="83"/>
    </location>
</feature>